<proteinExistence type="predicted"/>
<accession>A0A937DIF6</accession>
<dbReference type="Proteomes" id="UP000642920">
    <property type="component" value="Unassembled WGS sequence"/>
</dbReference>
<protein>
    <submittedName>
        <fullName evidence="1">Uncharacterized protein</fullName>
    </submittedName>
</protein>
<dbReference type="EMBL" id="JAERQG010000001">
    <property type="protein sequence ID" value="MBL0764121.1"/>
    <property type="molecule type" value="Genomic_DNA"/>
</dbReference>
<dbReference type="AlphaFoldDB" id="A0A937DIF6"/>
<name>A0A937DIF6_9BACT</name>
<gene>
    <name evidence="1" type="ORF">JKP34_02580</name>
</gene>
<dbReference type="RefSeq" id="WP_201917398.1">
    <property type="nucleotide sequence ID" value="NZ_JAERQG010000001.1"/>
</dbReference>
<reference evidence="1" key="1">
    <citation type="submission" date="2021-01" db="EMBL/GenBank/DDBJ databases">
        <title>Marivirga sp. nov., isolated from intertidal surface sediments.</title>
        <authorList>
            <person name="Zhang M."/>
        </authorList>
    </citation>
    <scope>NUCLEOTIDE SEQUENCE</scope>
    <source>
        <strain evidence="1">SM1354</strain>
    </source>
</reference>
<dbReference type="PROSITE" id="PS51257">
    <property type="entry name" value="PROKAR_LIPOPROTEIN"/>
    <property type="match status" value="1"/>
</dbReference>
<organism evidence="1 2">
    <name type="scientific">Marivirga atlantica</name>
    <dbReference type="NCBI Taxonomy" id="1548457"/>
    <lineage>
        <taxon>Bacteria</taxon>
        <taxon>Pseudomonadati</taxon>
        <taxon>Bacteroidota</taxon>
        <taxon>Cytophagia</taxon>
        <taxon>Cytophagales</taxon>
        <taxon>Marivirgaceae</taxon>
        <taxon>Marivirga</taxon>
    </lineage>
</organism>
<sequence length="397" mass="43403">MSLSKTYITIWCLLIAVFYSCNTEEGIAPADNSTFFKIIPGDGDNVPSQLIELSNGDLLIIANSNIFGEVTISKIRLIRMTPEGELIYDKRYPSTNESWSAIETVYLDDDNIIIGGSSNNSMLLFKVNANGDSLLYKNDYVNNPQFGSLTKNESNEVVALGVIDNVEDSIVANVSQVESTNLMMTSIQKNQEVAQIPSSNLLVSENIYGFAINEIVNYSYLNSEADLDEDAALSTADVPENVNLSVQFLANIVQTGRTIAFGTALVEDGNGDISNVNLFSSRTEPAFDKNTYLAFDQPANTERSINSISVTDDAIYLSGATTLVGAGDNFSNYLLIKTDLSGRPDPNFNQSFGSSTQNNQMYHAIKVNNSIYAVGTTDFNDSQVAFMKLDNRGRLLK</sequence>
<evidence type="ECO:0000313" key="1">
    <source>
        <dbReference type="EMBL" id="MBL0764121.1"/>
    </source>
</evidence>
<comment type="caution">
    <text evidence="1">The sequence shown here is derived from an EMBL/GenBank/DDBJ whole genome shotgun (WGS) entry which is preliminary data.</text>
</comment>
<evidence type="ECO:0000313" key="2">
    <source>
        <dbReference type="Proteomes" id="UP000642920"/>
    </source>
</evidence>
<keyword evidence="2" id="KW-1185">Reference proteome</keyword>